<dbReference type="RefSeq" id="WP_183316146.1">
    <property type="nucleotide sequence ID" value="NZ_JACIEN010000001.1"/>
</dbReference>
<proteinExistence type="predicted"/>
<dbReference type="EMBL" id="JACIEN010000001">
    <property type="protein sequence ID" value="MBB4016490.1"/>
    <property type="molecule type" value="Genomic_DNA"/>
</dbReference>
<sequence length="162" mass="18311">MMPDTVDRVPVHTDEEINRRIALETARRFSHFAAHPEEIDNRLDELDAEWDVERLLEANASAFAFTGLVLGITASRKWLLLPALVTAFLFQHAIQGWCPPVPVLRRLGFRTQTEIEQERYGLKALRGDFEGLREAADRLAAVIAAIELRLDGRSRQGPGRTP</sequence>
<organism evidence="1 2">
    <name type="scientific">Chelatococcus caeni</name>
    <dbReference type="NCBI Taxonomy" id="1348468"/>
    <lineage>
        <taxon>Bacteria</taxon>
        <taxon>Pseudomonadati</taxon>
        <taxon>Pseudomonadota</taxon>
        <taxon>Alphaproteobacteria</taxon>
        <taxon>Hyphomicrobiales</taxon>
        <taxon>Chelatococcaceae</taxon>
        <taxon>Chelatococcus</taxon>
    </lineage>
</organism>
<comment type="caution">
    <text evidence="1">The sequence shown here is derived from an EMBL/GenBank/DDBJ whole genome shotgun (WGS) entry which is preliminary data.</text>
</comment>
<gene>
    <name evidence="1" type="ORF">GGR16_001496</name>
</gene>
<name>A0A840BU22_9HYPH</name>
<protein>
    <recommendedName>
        <fullName evidence="3">DUF2892 domain-containing protein</fullName>
    </recommendedName>
</protein>
<evidence type="ECO:0008006" key="3">
    <source>
        <dbReference type="Google" id="ProtNLM"/>
    </source>
</evidence>
<keyword evidence="2" id="KW-1185">Reference proteome</keyword>
<dbReference type="Proteomes" id="UP000577362">
    <property type="component" value="Unassembled WGS sequence"/>
</dbReference>
<dbReference type="AlphaFoldDB" id="A0A840BU22"/>
<accession>A0A840BU22</accession>
<dbReference type="Gene3D" id="6.10.140.1340">
    <property type="match status" value="1"/>
</dbReference>
<reference evidence="1 2" key="1">
    <citation type="submission" date="2020-08" db="EMBL/GenBank/DDBJ databases">
        <title>Genomic Encyclopedia of Type Strains, Phase IV (KMG-IV): sequencing the most valuable type-strain genomes for metagenomic binning, comparative biology and taxonomic classification.</title>
        <authorList>
            <person name="Goeker M."/>
        </authorList>
    </citation>
    <scope>NUCLEOTIDE SEQUENCE [LARGE SCALE GENOMIC DNA]</scope>
    <source>
        <strain evidence="1 2">DSM 103737</strain>
    </source>
</reference>
<evidence type="ECO:0000313" key="2">
    <source>
        <dbReference type="Proteomes" id="UP000577362"/>
    </source>
</evidence>
<evidence type="ECO:0000313" key="1">
    <source>
        <dbReference type="EMBL" id="MBB4016490.1"/>
    </source>
</evidence>